<keyword evidence="9" id="KW-0539">Nucleus</keyword>
<feature type="domain" description="GRF-type" evidence="12">
    <location>
        <begin position="761"/>
        <end position="813"/>
    </location>
</feature>
<feature type="compositionally biased region" description="Low complexity" evidence="11">
    <location>
        <begin position="417"/>
        <end position="429"/>
    </location>
</feature>
<dbReference type="InterPro" id="IPR036691">
    <property type="entry name" value="Endo/exonu/phosph_ase_sf"/>
</dbReference>
<comment type="caution">
    <text evidence="13">The sequence shown here is derived from an EMBL/GenBank/DDBJ whole genome shotgun (WGS) entry which is preliminary data.</text>
</comment>
<dbReference type="SUPFAM" id="SSF56219">
    <property type="entry name" value="DNase I-like"/>
    <property type="match status" value="1"/>
</dbReference>
<evidence type="ECO:0000256" key="2">
    <source>
        <dbReference type="ARBA" id="ARBA00007092"/>
    </source>
</evidence>
<evidence type="ECO:0000313" key="14">
    <source>
        <dbReference type="Proteomes" id="UP001642405"/>
    </source>
</evidence>
<evidence type="ECO:0000256" key="1">
    <source>
        <dbReference type="ARBA" id="ARBA00001946"/>
    </source>
</evidence>
<keyword evidence="13" id="KW-0540">Nuclease</keyword>
<feature type="compositionally biased region" description="Low complexity" evidence="11">
    <location>
        <begin position="603"/>
        <end position="638"/>
    </location>
</feature>
<reference evidence="13 14" key="1">
    <citation type="submission" date="2024-01" db="EMBL/GenBank/DDBJ databases">
        <authorList>
            <person name="Allen C."/>
            <person name="Tagirdzhanova G."/>
        </authorList>
    </citation>
    <scope>NUCLEOTIDE SEQUENCE [LARGE SCALE GENOMIC DNA]</scope>
</reference>
<dbReference type="Gene3D" id="3.60.10.10">
    <property type="entry name" value="Endonuclease/exonuclease/phosphatase"/>
    <property type="match status" value="1"/>
</dbReference>
<dbReference type="InterPro" id="IPR005135">
    <property type="entry name" value="Endo/exonuclease/phosphatase"/>
</dbReference>
<evidence type="ECO:0000256" key="6">
    <source>
        <dbReference type="ARBA" id="ARBA00022801"/>
    </source>
</evidence>
<evidence type="ECO:0000259" key="12">
    <source>
        <dbReference type="PROSITE" id="PS51999"/>
    </source>
</evidence>
<dbReference type="PROSITE" id="PS51435">
    <property type="entry name" value="AP_NUCLEASE_F1_4"/>
    <property type="match status" value="1"/>
</dbReference>
<feature type="region of interest" description="Disordered" evidence="11">
    <location>
        <begin position="463"/>
        <end position="666"/>
    </location>
</feature>
<keyword evidence="4" id="KW-0479">Metal-binding</keyword>
<keyword evidence="13" id="KW-0456">Lyase</keyword>
<accession>A0ABP0BRA7</accession>
<proteinExistence type="inferred from homology"/>
<keyword evidence="8" id="KW-0460">Magnesium</keyword>
<evidence type="ECO:0000313" key="13">
    <source>
        <dbReference type="EMBL" id="CAK7222252.1"/>
    </source>
</evidence>
<dbReference type="Proteomes" id="UP001642405">
    <property type="component" value="Unassembled WGS sequence"/>
</dbReference>
<feature type="compositionally biased region" description="Low complexity" evidence="11">
    <location>
        <begin position="645"/>
        <end position="665"/>
    </location>
</feature>
<gene>
    <name evidence="13" type="primary">APN2</name>
    <name evidence="13" type="ORF">SCUCBS95973_004780</name>
</gene>
<comment type="cofactor">
    <cofactor evidence="1">
        <name>Mg(2+)</name>
        <dbReference type="ChEBI" id="CHEBI:18420"/>
    </cofactor>
</comment>
<dbReference type="CDD" id="cd09088">
    <property type="entry name" value="Ape2-like_AP-endo"/>
    <property type="match status" value="1"/>
</dbReference>
<name>A0ABP0BRA7_9PEZI</name>
<sequence>MTVRIVTWNVNGIRNPFKYSPWNKDRTLQSMFDLLEADIVCFQEVKTPKASLTDDLVFVDGWDTFYSFPHSLTGYSGVAVYTRDSKCVPLRVEEGVTGILKIPGTQTRYADAPAAKQIGGYPTDRQLRRAAVGRDVIDSEGRCLILEFPLFVLINVYCPARRNHERTGYRNTFLLALDIRIRNLAAAGKNVVLCGDLNITRDQLDTAGIWGHQGQKAVAEALEFDETYMTLRAPKLLNQLLFHSRTVSDTGTPFVDEATETTRPPILYDTGRELHPQRTGMFTCWDTRKNHRPANFGSRIDLIMCSPKVMQLVQEAEIQPHLHGSDHCPVYVVLQETIEDATNAENGAAGARDDGDTTKSVLHILDYLNPPGRFVNGQNVLPAEEDRAALKQRFPQSGRRMAQFANRRHIASMFQRASAKAAPLPTPAKTIDDSQQSGGAGNAVSTPELPAILKADAVDLVESDDEDGTAGVIEDDDDESGIAEEDERLESDTASIAAAKPAHDRKNDDDRGSQPPLPPVCANDTSSIFSSLPSRSAHVADASPTPPRQEDTNTFGNAENGQLKNKNETSAVDGSSQTSPPASLPFEREKPSVAETYPPPPTTTTAAAMRRSLGRSQSGAGSLSASQSSTAASPTSARPAKKAKTAASSSAATPSSLTTTSPSSGIQMSMNMFLTTRPAKNKDVPLPAKPSQGPVAPEKEIRRVVDTGPDANTPATTTTSTNDDNDMWMTAEEVEAAFKNLDAAKASWSRLGLGQRQAPLCEHGEPCKTFVTKKAGVNSGRSFYMCARPPGPLGKREKGTAWQCTTFVWCRDWRPDRPD</sequence>
<protein>
    <recommendedName>
        <fullName evidence="3">DNA-(apurinic or apyrimidinic site) endonuclease 2</fullName>
    </recommendedName>
</protein>
<dbReference type="EMBL" id="CAWUHB010000024">
    <property type="protein sequence ID" value="CAK7222252.1"/>
    <property type="molecule type" value="Genomic_DNA"/>
</dbReference>
<dbReference type="InterPro" id="IPR004808">
    <property type="entry name" value="AP_endonuc_1"/>
</dbReference>
<evidence type="ECO:0000256" key="5">
    <source>
        <dbReference type="ARBA" id="ARBA00022771"/>
    </source>
</evidence>
<feature type="compositionally biased region" description="Polar residues" evidence="11">
    <location>
        <begin position="552"/>
        <end position="581"/>
    </location>
</feature>
<evidence type="ECO:0000256" key="9">
    <source>
        <dbReference type="ARBA" id="ARBA00023242"/>
    </source>
</evidence>
<keyword evidence="14" id="KW-1185">Reference proteome</keyword>
<evidence type="ECO:0000256" key="3">
    <source>
        <dbReference type="ARBA" id="ARBA00013541"/>
    </source>
</evidence>
<dbReference type="PANTHER" id="PTHR22748:SF4">
    <property type="entry name" value="DNA-(APURINIC OR APYRIMIDINIC SITE) ENDONUCLEASE 2"/>
    <property type="match status" value="1"/>
</dbReference>
<evidence type="ECO:0000256" key="11">
    <source>
        <dbReference type="SAM" id="MobiDB-lite"/>
    </source>
</evidence>
<evidence type="ECO:0000256" key="4">
    <source>
        <dbReference type="ARBA" id="ARBA00022723"/>
    </source>
</evidence>
<evidence type="ECO:0000256" key="7">
    <source>
        <dbReference type="ARBA" id="ARBA00022833"/>
    </source>
</evidence>
<dbReference type="PROSITE" id="PS51999">
    <property type="entry name" value="ZF_GRF"/>
    <property type="match status" value="1"/>
</dbReference>
<organism evidence="13 14">
    <name type="scientific">Sporothrix curviconia</name>
    <dbReference type="NCBI Taxonomy" id="1260050"/>
    <lineage>
        <taxon>Eukaryota</taxon>
        <taxon>Fungi</taxon>
        <taxon>Dikarya</taxon>
        <taxon>Ascomycota</taxon>
        <taxon>Pezizomycotina</taxon>
        <taxon>Sordariomycetes</taxon>
        <taxon>Sordariomycetidae</taxon>
        <taxon>Ophiostomatales</taxon>
        <taxon>Ophiostomataceae</taxon>
        <taxon>Sporothrix</taxon>
    </lineage>
</organism>
<comment type="similarity">
    <text evidence="2">Belongs to the DNA repair enzymes AP/ExoA family.</text>
</comment>
<feature type="compositionally biased region" description="Basic and acidic residues" evidence="11">
    <location>
        <begin position="501"/>
        <end position="512"/>
    </location>
</feature>
<dbReference type="PANTHER" id="PTHR22748">
    <property type="entry name" value="AP ENDONUCLEASE"/>
    <property type="match status" value="1"/>
</dbReference>
<dbReference type="Pfam" id="PF03372">
    <property type="entry name" value="Exo_endo_phos"/>
    <property type="match status" value="1"/>
</dbReference>
<evidence type="ECO:0000256" key="10">
    <source>
        <dbReference type="PROSITE-ProRule" id="PRU01343"/>
    </source>
</evidence>
<dbReference type="Pfam" id="PF06839">
    <property type="entry name" value="Zn_ribbon_GRF"/>
    <property type="match status" value="1"/>
</dbReference>
<feature type="region of interest" description="Disordered" evidence="11">
    <location>
        <begin position="417"/>
        <end position="447"/>
    </location>
</feature>
<dbReference type="InterPro" id="IPR010666">
    <property type="entry name" value="Znf_GRF"/>
</dbReference>
<evidence type="ECO:0000256" key="8">
    <source>
        <dbReference type="ARBA" id="ARBA00022842"/>
    </source>
</evidence>
<keyword evidence="7" id="KW-0862">Zinc</keyword>
<feature type="compositionally biased region" description="Polar residues" evidence="11">
    <location>
        <begin position="523"/>
        <end position="534"/>
    </location>
</feature>
<keyword evidence="6" id="KW-0378">Hydrolase</keyword>
<keyword evidence="5 10" id="KW-0863">Zinc-finger</keyword>
<dbReference type="GO" id="GO:0140078">
    <property type="term" value="F:class I DNA-(apurinic or apyrimidinic site) endonuclease activity"/>
    <property type="evidence" value="ECO:0007669"/>
    <property type="project" value="UniProtKB-EC"/>
</dbReference>
<keyword evidence="13" id="KW-0255">Endonuclease</keyword>
<feature type="compositionally biased region" description="Acidic residues" evidence="11">
    <location>
        <begin position="463"/>
        <end position="489"/>
    </location>
</feature>